<evidence type="ECO:0000256" key="11">
    <source>
        <dbReference type="ARBA" id="ARBA00022989"/>
    </source>
</evidence>
<dbReference type="PRINTS" id="PR00344">
    <property type="entry name" value="BCTRLSENSOR"/>
</dbReference>
<keyword evidence="11 14" id="KW-1133">Transmembrane helix</keyword>
<protein>
    <recommendedName>
        <fullName evidence="3">histidine kinase</fullName>
        <ecNumber evidence="3">2.7.13.3</ecNumber>
    </recommendedName>
</protein>
<keyword evidence="9" id="KW-0418">Kinase</keyword>
<dbReference type="PROSITE" id="PS50885">
    <property type="entry name" value="HAMP"/>
    <property type="match status" value="1"/>
</dbReference>
<dbReference type="Pfam" id="PF02518">
    <property type="entry name" value="HATPase_c"/>
    <property type="match status" value="1"/>
</dbReference>
<proteinExistence type="predicted"/>
<dbReference type="InterPro" id="IPR003594">
    <property type="entry name" value="HATPase_dom"/>
</dbReference>
<dbReference type="CDD" id="cd00082">
    <property type="entry name" value="HisKA"/>
    <property type="match status" value="1"/>
</dbReference>
<organism evidence="17 18">
    <name type="scientific">Aquipluma nitroreducens</name>
    <dbReference type="NCBI Taxonomy" id="2010828"/>
    <lineage>
        <taxon>Bacteria</taxon>
        <taxon>Pseudomonadati</taxon>
        <taxon>Bacteroidota</taxon>
        <taxon>Bacteroidia</taxon>
        <taxon>Marinilabiliales</taxon>
        <taxon>Prolixibacteraceae</taxon>
        <taxon>Aquipluma</taxon>
    </lineage>
</organism>
<dbReference type="PANTHER" id="PTHR45528">
    <property type="entry name" value="SENSOR HISTIDINE KINASE CPXA"/>
    <property type="match status" value="1"/>
</dbReference>
<dbReference type="SUPFAM" id="SSF55874">
    <property type="entry name" value="ATPase domain of HSP90 chaperone/DNA topoisomerase II/histidine kinase"/>
    <property type="match status" value="1"/>
</dbReference>
<evidence type="ECO:0000256" key="13">
    <source>
        <dbReference type="ARBA" id="ARBA00023136"/>
    </source>
</evidence>
<dbReference type="GO" id="GO:0005886">
    <property type="term" value="C:plasma membrane"/>
    <property type="evidence" value="ECO:0007669"/>
    <property type="project" value="UniProtKB-SubCell"/>
</dbReference>
<evidence type="ECO:0000256" key="3">
    <source>
        <dbReference type="ARBA" id="ARBA00012438"/>
    </source>
</evidence>
<dbReference type="GO" id="GO:0005524">
    <property type="term" value="F:ATP binding"/>
    <property type="evidence" value="ECO:0007669"/>
    <property type="project" value="UniProtKB-KW"/>
</dbReference>
<keyword evidence="6" id="KW-0808">Transferase</keyword>
<keyword evidence="12" id="KW-0902">Two-component regulatory system</keyword>
<feature type="transmembrane region" description="Helical" evidence="14">
    <location>
        <begin position="12"/>
        <end position="31"/>
    </location>
</feature>
<dbReference type="InterPro" id="IPR050398">
    <property type="entry name" value="HssS/ArlS-like"/>
</dbReference>
<dbReference type="RefSeq" id="WP_318348905.1">
    <property type="nucleotide sequence ID" value="NZ_AP018694.1"/>
</dbReference>
<evidence type="ECO:0000313" key="18">
    <source>
        <dbReference type="Proteomes" id="UP001193389"/>
    </source>
</evidence>
<dbReference type="EMBL" id="AP018694">
    <property type="protein sequence ID" value="BBE20808.1"/>
    <property type="molecule type" value="Genomic_DNA"/>
</dbReference>
<feature type="domain" description="Histidine kinase" evidence="15">
    <location>
        <begin position="241"/>
        <end position="458"/>
    </location>
</feature>
<dbReference type="Pfam" id="PF00512">
    <property type="entry name" value="HisKA"/>
    <property type="match status" value="1"/>
</dbReference>
<reference evidence="17" key="1">
    <citation type="journal article" date="2020" name="Int. J. Syst. Evol. Microbiol.">
        <title>Aquipluma nitroreducens gen. nov. sp. nov., a novel facultatively anaerobic bacterium isolated from a freshwater lake.</title>
        <authorList>
            <person name="Watanabe M."/>
            <person name="Kojima H."/>
            <person name="Fukui M."/>
        </authorList>
    </citation>
    <scope>NUCLEOTIDE SEQUENCE</scope>
    <source>
        <strain evidence="17">MeG22</strain>
    </source>
</reference>
<evidence type="ECO:0000256" key="10">
    <source>
        <dbReference type="ARBA" id="ARBA00022840"/>
    </source>
</evidence>
<feature type="transmembrane region" description="Helical" evidence="14">
    <location>
        <begin position="156"/>
        <end position="179"/>
    </location>
</feature>
<dbReference type="GO" id="GO:0000155">
    <property type="term" value="F:phosphorelay sensor kinase activity"/>
    <property type="evidence" value="ECO:0007669"/>
    <property type="project" value="InterPro"/>
</dbReference>
<dbReference type="PANTHER" id="PTHR45528:SF1">
    <property type="entry name" value="SENSOR HISTIDINE KINASE CPXA"/>
    <property type="match status" value="1"/>
</dbReference>
<feature type="domain" description="HAMP" evidence="16">
    <location>
        <begin position="183"/>
        <end position="233"/>
    </location>
</feature>
<keyword evidence="10" id="KW-0067">ATP-binding</keyword>
<dbReference type="KEGG" id="anf:AQPE_5002"/>
<dbReference type="FunFam" id="1.10.287.130:FF:000001">
    <property type="entry name" value="Two-component sensor histidine kinase"/>
    <property type="match status" value="1"/>
</dbReference>
<dbReference type="SUPFAM" id="SSF158472">
    <property type="entry name" value="HAMP domain-like"/>
    <property type="match status" value="1"/>
</dbReference>
<evidence type="ECO:0000256" key="4">
    <source>
        <dbReference type="ARBA" id="ARBA00022475"/>
    </source>
</evidence>
<evidence type="ECO:0000256" key="2">
    <source>
        <dbReference type="ARBA" id="ARBA00004651"/>
    </source>
</evidence>
<comment type="catalytic activity">
    <reaction evidence="1">
        <text>ATP + protein L-histidine = ADP + protein N-phospho-L-histidine.</text>
        <dbReference type="EC" id="2.7.13.3"/>
    </reaction>
</comment>
<dbReference type="PROSITE" id="PS50109">
    <property type="entry name" value="HIS_KIN"/>
    <property type="match status" value="1"/>
</dbReference>
<keyword evidence="8" id="KW-0547">Nucleotide-binding</keyword>
<dbReference type="InterPro" id="IPR004358">
    <property type="entry name" value="Sig_transdc_His_kin-like_C"/>
</dbReference>
<dbReference type="AlphaFoldDB" id="A0A5K7SGW3"/>
<evidence type="ECO:0000256" key="7">
    <source>
        <dbReference type="ARBA" id="ARBA00022692"/>
    </source>
</evidence>
<comment type="subcellular location">
    <subcellularLocation>
        <location evidence="2">Cell membrane</location>
        <topology evidence="2">Multi-pass membrane protein</topology>
    </subcellularLocation>
</comment>
<evidence type="ECO:0000256" key="14">
    <source>
        <dbReference type="SAM" id="Phobius"/>
    </source>
</evidence>
<dbReference type="InterPro" id="IPR003661">
    <property type="entry name" value="HisK_dim/P_dom"/>
</dbReference>
<gene>
    <name evidence="17" type="ORF">AQPE_5002</name>
</gene>
<dbReference type="Proteomes" id="UP001193389">
    <property type="component" value="Chromosome"/>
</dbReference>
<dbReference type="Gene3D" id="1.10.287.130">
    <property type="match status" value="1"/>
</dbReference>
<dbReference type="CDD" id="cd00075">
    <property type="entry name" value="HATPase"/>
    <property type="match status" value="1"/>
</dbReference>
<evidence type="ECO:0000256" key="9">
    <source>
        <dbReference type="ARBA" id="ARBA00022777"/>
    </source>
</evidence>
<name>A0A5K7SGW3_9BACT</name>
<evidence type="ECO:0000313" key="17">
    <source>
        <dbReference type="EMBL" id="BBE20808.1"/>
    </source>
</evidence>
<dbReference type="Gene3D" id="3.30.565.10">
    <property type="entry name" value="Histidine kinase-like ATPase, C-terminal domain"/>
    <property type="match status" value="1"/>
</dbReference>
<keyword evidence="5" id="KW-0597">Phosphoprotein</keyword>
<dbReference type="InterPro" id="IPR005467">
    <property type="entry name" value="His_kinase_dom"/>
</dbReference>
<evidence type="ECO:0000256" key="6">
    <source>
        <dbReference type="ARBA" id="ARBA00022679"/>
    </source>
</evidence>
<dbReference type="EC" id="2.7.13.3" evidence="3"/>
<dbReference type="Gene3D" id="6.10.340.10">
    <property type="match status" value="1"/>
</dbReference>
<evidence type="ECO:0000259" key="16">
    <source>
        <dbReference type="PROSITE" id="PS50885"/>
    </source>
</evidence>
<dbReference type="InterPro" id="IPR036097">
    <property type="entry name" value="HisK_dim/P_sf"/>
</dbReference>
<keyword evidence="13 14" id="KW-0472">Membrane</keyword>
<keyword evidence="7 14" id="KW-0812">Transmembrane</keyword>
<accession>A0A5K7SGW3</accession>
<dbReference type="Pfam" id="PF00672">
    <property type="entry name" value="HAMP"/>
    <property type="match status" value="1"/>
</dbReference>
<evidence type="ECO:0000256" key="12">
    <source>
        <dbReference type="ARBA" id="ARBA00023012"/>
    </source>
</evidence>
<evidence type="ECO:0000256" key="5">
    <source>
        <dbReference type="ARBA" id="ARBA00022553"/>
    </source>
</evidence>
<dbReference type="SMART" id="SM00387">
    <property type="entry name" value="HATPase_c"/>
    <property type="match status" value="1"/>
</dbReference>
<keyword evidence="18" id="KW-1185">Reference proteome</keyword>
<dbReference type="InterPro" id="IPR003660">
    <property type="entry name" value="HAMP_dom"/>
</dbReference>
<evidence type="ECO:0000259" key="15">
    <source>
        <dbReference type="PROSITE" id="PS50109"/>
    </source>
</evidence>
<dbReference type="InterPro" id="IPR036890">
    <property type="entry name" value="HATPase_C_sf"/>
</dbReference>
<keyword evidence="4" id="KW-1003">Cell membrane</keyword>
<evidence type="ECO:0000256" key="1">
    <source>
        <dbReference type="ARBA" id="ARBA00000085"/>
    </source>
</evidence>
<dbReference type="SMART" id="SM00304">
    <property type="entry name" value="HAMP"/>
    <property type="match status" value="1"/>
</dbReference>
<dbReference type="SUPFAM" id="SSF47384">
    <property type="entry name" value="Homodimeric domain of signal transducing histidine kinase"/>
    <property type="match status" value="1"/>
</dbReference>
<dbReference type="SMART" id="SM00388">
    <property type="entry name" value="HisKA"/>
    <property type="match status" value="1"/>
</dbReference>
<sequence length="458" mass="52026">MKLYIRSRLTIQFTYIVSFILILFSFIIYYFSASYREAEFYTRLEKKALTTAKLLIEVKEVDYELLKIIDKNTLNALHSEKVMIYDDQDRQIYNSLDDDSIQISKPFLDKIRQLKSIRYHEGENEAVGLIFNLNSDHYVVIASAYDKYGIIKLHNLIWIILVGFFISIASTVFFGRIYAIKALKPMSDVVKQVDKITIASLNMRVNEGNGTDEIAQLAIKFNQMLERLESAFEMQRSFVSNASHELRTPLTSITGQIEVSLMKPRAQVEYAAILESVLEDIKNLNALSNGLLDLAKASSDISAIALHPLRIDEILWETRAELIERKSDYKIAIEFSQPIDNENELIILGNHHLLRTAIINLMDNACKFSNDKSVKIALSIKDADIVAEFIDRGMGIEPTDMDSIFHPFFRAQNAKNVTGNGLGLSLTEKIISIHRGKIAIESQLLKGTKVTISIPFIS</sequence>
<evidence type="ECO:0000256" key="8">
    <source>
        <dbReference type="ARBA" id="ARBA00022741"/>
    </source>
</evidence>
<dbReference type="CDD" id="cd06225">
    <property type="entry name" value="HAMP"/>
    <property type="match status" value="1"/>
</dbReference>